<sequence>MVDREATHVDLLNYENIMLLDAKEVATMIKVAIKTVHERAREGKLAYVQFAPMTGDSLTNRSKERPPRKQT</sequence>
<organism evidence="1 2">
    <name type="scientific">Desulfomonile tiedjei</name>
    <dbReference type="NCBI Taxonomy" id="2358"/>
    <lineage>
        <taxon>Bacteria</taxon>
        <taxon>Pseudomonadati</taxon>
        <taxon>Thermodesulfobacteriota</taxon>
        <taxon>Desulfomonilia</taxon>
        <taxon>Desulfomonilales</taxon>
        <taxon>Desulfomonilaceae</taxon>
        <taxon>Desulfomonile</taxon>
    </lineage>
</organism>
<dbReference type="EMBL" id="JACRDE010000302">
    <property type="protein sequence ID" value="MBI5250065.1"/>
    <property type="molecule type" value="Genomic_DNA"/>
</dbReference>
<comment type="caution">
    <text evidence="1">The sequence shown here is derived from an EMBL/GenBank/DDBJ whole genome shotgun (WGS) entry which is preliminary data.</text>
</comment>
<dbReference type="Proteomes" id="UP000807825">
    <property type="component" value="Unassembled WGS sequence"/>
</dbReference>
<evidence type="ECO:0000313" key="2">
    <source>
        <dbReference type="Proteomes" id="UP000807825"/>
    </source>
</evidence>
<dbReference type="AlphaFoldDB" id="A0A9D6Z3P1"/>
<protein>
    <submittedName>
        <fullName evidence="1">Uncharacterized protein</fullName>
    </submittedName>
</protein>
<name>A0A9D6Z3P1_9BACT</name>
<evidence type="ECO:0000313" key="1">
    <source>
        <dbReference type="EMBL" id="MBI5250065.1"/>
    </source>
</evidence>
<accession>A0A9D6Z3P1</accession>
<proteinExistence type="predicted"/>
<gene>
    <name evidence="1" type="ORF">HY912_11285</name>
</gene>
<reference evidence="1" key="1">
    <citation type="submission" date="2020-07" db="EMBL/GenBank/DDBJ databases">
        <title>Huge and variable diversity of episymbiotic CPR bacteria and DPANN archaea in groundwater ecosystems.</title>
        <authorList>
            <person name="He C.Y."/>
            <person name="Keren R."/>
            <person name="Whittaker M."/>
            <person name="Farag I.F."/>
            <person name="Doudna J."/>
            <person name="Cate J.H.D."/>
            <person name="Banfield J.F."/>
        </authorList>
    </citation>
    <scope>NUCLEOTIDE SEQUENCE</scope>
    <source>
        <strain evidence="1">NC_groundwater_1664_Pr3_B-0.1um_52_9</strain>
    </source>
</reference>